<evidence type="ECO:0000256" key="3">
    <source>
        <dbReference type="ARBA" id="ARBA00023027"/>
    </source>
</evidence>
<gene>
    <name evidence="8" type="ORF">SAMN06295912_12016</name>
</gene>
<keyword evidence="3 5" id="KW-0520">NAD</keyword>
<dbReference type="PANTHER" id="PTHR42722">
    <property type="entry name" value="LEUCINE DEHYDROGENASE"/>
    <property type="match status" value="1"/>
</dbReference>
<accession>A0A239HZM2</accession>
<evidence type="ECO:0000256" key="6">
    <source>
        <dbReference type="RuleBase" id="RU004417"/>
    </source>
</evidence>
<dbReference type="PANTHER" id="PTHR42722:SF1">
    <property type="entry name" value="VALINE DEHYDROGENASE"/>
    <property type="match status" value="1"/>
</dbReference>
<dbReference type="GO" id="GO:0000166">
    <property type="term" value="F:nucleotide binding"/>
    <property type="evidence" value="ECO:0007669"/>
    <property type="project" value="UniProtKB-KW"/>
</dbReference>
<proteinExistence type="inferred from homology"/>
<evidence type="ECO:0000256" key="1">
    <source>
        <dbReference type="ARBA" id="ARBA00006382"/>
    </source>
</evidence>
<keyword evidence="9" id="KW-1185">Reference proteome</keyword>
<dbReference type="CDD" id="cd01075">
    <property type="entry name" value="NAD_bind_Leu_Phe_Val_DH"/>
    <property type="match status" value="1"/>
</dbReference>
<evidence type="ECO:0000313" key="8">
    <source>
        <dbReference type="EMBL" id="SNS86528.1"/>
    </source>
</evidence>
<dbReference type="RefSeq" id="WP_089220524.1">
    <property type="nucleotide sequence ID" value="NZ_FZOS01000020.1"/>
</dbReference>
<dbReference type="OrthoDB" id="9803297at2"/>
<dbReference type="Gene3D" id="3.40.50.720">
    <property type="entry name" value="NAD(P)-binding Rossmann-like Domain"/>
    <property type="match status" value="1"/>
</dbReference>
<feature type="active site" description="Proton donor/acceptor" evidence="4">
    <location>
        <position position="78"/>
    </location>
</feature>
<dbReference type="SMART" id="SM00839">
    <property type="entry name" value="ELFV_dehydrog"/>
    <property type="match status" value="1"/>
</dbReference>
<evidence type="ECO:0000259" key="7">
    <source>
        <dbReference type="SMART" id="SM00839"/>
    </source>
</evidence>
<dbReference type="Gene3D" id="3.40.50.10860">
    <property type="entry name" value="Leucine Dehydrogenase, chain A, domain 1"/>
    <property type="match status" value="1"/>
</dbReference>
<dbReference type="InterPro" id="IPR006097">
    <property type="entry name" value="Glu/Leu/Phe/Val/Trp_DH_dimer"/>
</dbReference>
<reference evidence="9" key="1">
    <citation type="submission" date="2017-06" db="EMBL/GenBank/DDBJ databases">
        <authorList>
            <person name="Varghese N."/>
            <person name="Submissions S."/>
        </authorList>
    </citation>
    <scope>NUCLEOTIDE SEQUENCE [LARGE SCALE GENOMIC DNA]</scope>
    <source>
        <strain evidence="9">LNB2</strain>
    </source>
</reference>
<keyword evidence="5" id="KW-0547">Nucleotide-binding</keyword>
<dbReference type="Pfam" id="PF02812">
    <property type="entry name" value="ELFV_dehydrog_N"/>
    <property type="match status" value="1"/>
</dbReference>
<dbReference type="EMBL" id="FZOS01000020">
    <property type="protein sequence ID" value="SNS86528.1"/>
    <property type="molecule type" value="Genomic_DNA"/>
</dbReference>
<dbReference type="SUPFAM" id="SSF53223">
    <property type="entry name" value="Aminoacid dehydrogenase-like, N-terminal domain"/>
    <property type="match status" value="1"/>
</dbReference>
<comment type="similarity">
    <text evidence="1 6">Belongs to the Glu/Leu/Phe/Val dehydrogenases family.</text>
</comment>
<keyword evidence="2 6" id="KW-0560">Oxidoreductase</keyword>
<protein>
    <submittedName>
        <fullName evidence="8">Leucine dehydrogenase</fullName>
    </submittedName>
</protein>
<dbReference type="Pfam" id="PF00208">
    <property type="entry name" value="ELFV_dehydrog"/>
    <property type="match status" value="1"/>
</dbReference>
<sequence length="351" mass="36695">MTSAHQPLPPEEIVTLDDPETGLRGVIVLDSTRLGAAAGGCRLWRYPSQEDATADALRLARGMTYKNALAGLPFGGGKAVIREPAGPFDRVALFAAFGRAVERLGGRYVTAEDAGTSVADMTEVARHTRHVAGIAAQPGRPGGDPSPWTALGVFRAMEVAVARRLGTTLAGLTVGVQGLGHVGFALCEHLHQAGAKLVVAEPRSHVAARAAAQFGAQVMTSSALAEARMDVFAPCALGGVLDFGVVRNLRATVVCGAANNQLFGELQGRHLADRGILYAPDYLVNAGGIINVAAEYLGWDEGEVRQRVDQIGARLGEILDLADQRGLTPDEAADLVAQSRIRGDRADALAA</sequence>
<dbReference type="InterPro" id="IPR006095">
    <property type="entry name" value="Glu/Leu/Phe/Val/Trp_DH"/>
</dbReference>
<dbReference type="Proteomes" id="UP000198281">
    <property type="component" value="Unassembled WGS sequence"/>
</dbReference>
<dbReference type="GO" id="GO:0006520">
    <property type="term" value="P:amino acid metabolic process"/>
    <property type="evidence" value="ECO:0007669"/>
    <property type="project" value="InterPro"/>
</dbReference>
<dbReference type="InterPro" id="IPR046346">
    <property type="entry name" value="Aminoacid_DH-like_N_sf"/>
</dbReference>
<dbReference type="SUPFAM" id="SSF51735">
    <property type="entry name" value="NAD(P)-binding Rossmann-fold domains"/>
    <property type="match status" value="1"/>
</dbReference>
<feature type="domain" description="Glutamate/phenylalanine/leucine/valine/L-tryptophan dehydrogenase C-terminal" evidence="7">
    <location>
        <begin position="143"/>
        <end position="349"/>
    </location>
</feature>
<dbReference type="AlphaFoldDB" id="A0A239HZM2"/>
<evidence type="ECO:0000256" key="4">
    <source>
        <dbReference type="PIRSR" id="PIRSR000188-1"/>
    </source>
</evidence>
<evidence type="ECO:0000256" key="2">
    <source>
        <dbReference type="ARBA" id="ARBA00023002"/>
    </source>
</evidence>
<organism evidence="8 9">
    <name type="scientific">Edaphosphingomonas laterariae</name>
    <dbReference type="NCBI Taxonomy" id="861865"/>
    <lineage>
        <taxon>Bacteria</taxon>
        <taxon>Pseudomonadati</taxon>
        <taxon>Pseudomonadota</taxon>
        <taxon>Alphaproteobacteria</taxon>
        <taxon>Sphingomonadales</taxon>
        <taxon>Rhizorhabdaceae</taxon>
        <taxon>Edaphosphingomonas</taxon>
    </lineage>
</organism>
<dbReference type="GO" id="GO:0016639">
    <property type="term" value="F:oxidoreductase activity, acting on the CH-NH2 group of donors, NAD or NADP as acceptor"/>
    <property type="evidence" value="ECO:0007669"/>
    <property type="project" value="InterPro"/>
</dbReference>
<feature type="binding site" evidence="5">
    <location>
        <begin position="178"/>
        <end position="183"/>
    </location>
    <ligand>
        <name>NAD(+)</name>
        <dbReference type="ChEBI" id="CHEBI:57540"/>
    </ligand>
</feature>
<dbReference type="InterPro" id="IPR006096">
    <property type="entry name" value="Glu/Leu/Phe/Val/Trp_DH_C"/>
</dbReference>
<dbReference type="PIRSF" id="PIRSF000188">
    <property type="entry name" value="Phe_leu_dh"/>
    <property type="match status" value="1"/>
</dbReference>
<dbReference type="PRINTS" id="PR00082">
    <property type="entry name" value="GLFDHDRGNASE"/>
</dbReference>
<dbReference type="InterPro" id="IPR016211">
    <property type="entry name" value="Glu/Phe/Leu/Val/Trp_DH_bac/arc"/>
</dbReference>
<evidence type="ECO:0000313" key="9">
    <source>
        <dbReference type="Proteomes" id="UP000198281"/>
    </source>
</evidence>
<evidence type="ECO:0000256" key="5">
    <source>
        <dbReference type="PIRSR" id="PIRSR000188-2"/>
    </source>
</evidence>
<name>A0A239HZM2_9SPHN</name>
<dbReference type="InterPro" id="IPR036291">
    <property type="entry name" value="NAD(P)-bd_dom_sf"/>
</dbReference>